<protein>
    <recommendedName>
        <fullName evidence="4">UDP-N-acetylglucosamine transferase subunit ALG13</fullName>
        <ecNumber evidence="3">2.4.1.141</ecNumber>
    </recommendedName>
</protein>
<keyword evidence="6" id="KW-0808">Transferase</keyword>
<dbReference type="InterPro" id="IPR007235">
    <property type="entry name" value="Glyco_trans_28_C"/>
</dbReference>
<comment type="subcellular location">
    <subcellularLocation>
        <location evidence="1">Endoplasmic reticulum</location>
    </subcellularLocation>
</comment>
<dbReference type="GO" id="GO:0004577">
    <property type="term" value="F:N-acetylglucosaminyldiphosphodolichol N-acetylglucosaminyltransferase activity"/>
    <property type="evidence" value="ECO:0007669"/>
    <property type="project" value="UniProtKB-EC"/>
</dbReference>
<comment type="similarity">
    <text evidence="2">Belongs to the glycosyltransferase 28 family.</text>
</comment>
<dbReference type="Gene3D" id="3.40.50.2000">
    <property type="entry name" value="Glycogen Phosphorylase B"/>
    <property type="match status" value="1"/>
</dbReference>
<evidence type="ECO:0000256" key="6">
    <source>
        <dbReference type="ARBA" id="ARBA00022679"/>
    </source>
</evidence>
<evidence type="ECO:0000256" key="4">
    <source>
        <dbReference type="ARBA" id="ARBA00017468"/>
    </source>
</evidence>
<dbReference type="EC" id="2.4.1.141" evidence="3"/>
<keyword evidence="7" id="KW-0256">Endoplasmic reticulum</keyword>
<evidence type="ECO:0000256" key="5">
    <source>
        <dbReference type="ARBA" id="ARBA00022676"/>
    </source>
</evidence>
<gene>
    <name evidence="9" type="ORF">CTEN0397_LOCUS9356</name>
</gene>
<evidence type="ECO:0000259" key="8">
    <source>
        <dbReference type="Pfam" id="PF04101"/>
    </source>
</evidence>
<evidence type="ECO:0000256" key="7">
    <source>
        <dbReference type="ARBA" id="ARBA00022824"/>
    </source>
</evidence>
<dbReference type="GO" id="GO:0006488">
    <property type="term" value="P:dolichol-linked oligosaccharide biosynthetic process"/>
    <property type="evidence" value="ECO:0007669"/>
    <property type="project" value="InterPro"/>
</dbReference>
<evidence type="ECO:0000256" key="2">
    <source>
        <dbReference type="ARBA" id="ARBA00006962"/>
    </source>
</evidence>
<keyword evidence="5" id="KW-0328">Glycosyltransferase</keyword>
<evidence type="ECO:0000256" key="3">
    <source>
        <dbReference type="ARBA" id="ARBA00012614"/>
    </source>
</evidence>
<reference evidence="9" key="1">
    <citation type="submission" date="2021-01" db="EMBL/GenBank/DDBJ databases">
        <authorList>
            <person name="Corre E."/>
            <person name="Pelletier E."/>
            <person name="Niang G."/>
            <person name="Scheremetjew M."/>
            <person name="Finn R."/>
            <person name="Kale V."/>
            <person name="Holt S."/>
            <person name="Cochrane G."/>
            <person name="Meng A."/>
            <person name="Brown T."/>
            <person name="Cohen L."/>
        </authorList>
    </citation>
    <scope>NUCLEOTIDE SEQUENCE</scope>
    <source>
        <strain evidence="9">ECT3854</strain>
    </source>
</reference>
<sequence length="171" mass="19260">MAKTIFVTVGTTLFDQLIEGVTQPEAIKWMKKNGYTTLVIQYGKGAEPTIPKDCPVSCRCYRFQSSLEADMKQADLIISHAGAGTVMEALRMQKRLVVVINTLLMNNHQTELASAMAKRGHLFVLEKPEELKQLELWNDFDSFVPIPHEGGDEYDFANMLNRHMGIVAKED</sequence>
<dbReference type="EMBL" id="HBFW01014695">
    <property type="protein sequence ID" value="CAD8938293.1"/>
    <property type="molecule type" value="Transcribed_RNA"/>
</dbReference>
<dbReference type="PANTHER" id="PTHR12867:SF6">
    <property type="entry name" value="N-ACETYLGLUCOSAMINYLDIPHOSPHODOLICHOL N-ACETYLGLUCOSAMINYLTRANSFERASE"/>
    <property type="match status" value="1"/>
</dbReference>
<dbReference type="SUPFAM" id="SSF53756">
    <property type="entry name" value="UDP-Glycosyltransferase/glycogen phosphorylase"/>
    <property type="match status" value="1"/>
</dbReference>
<dbReference type="InterPro" id="IPR039042">
    <property type="entry name" value="Alg13-like"/>
</dbReference>
<evidence type="ECO:0000256" key="1">
    <source>
        <dbReference type="ARBA" id="ARBA00004240"/>
    </source>
</evidence>
<dbReference type="PANTHER" id="PTHR12867">
    <property type="entry name" value="GLYCOSYL TRANSFERASE-RELATED"/>
    <property type="match status" value="1"/>
</dbReference>
<accession>A0A7S1D4U2</accession>
<proteinExistence type="inferred from homology"/>
<organism evidence="9">
    <name type="scientific">Cyclophora tenuis</name>
    <name type="common">Marine diatom</name>
    <dbReference type="NCBI Taxonomy" id="216820"/>
    <lineage>
        <taxon>Eukaryota</taxon>
        <taxon>Sar</taxon>
        <taxon>Stramenopiles</taxon>
        <taxon>Ochrophyta</taxon>
        <taxon>Bacillariophyta</taxon>
        <taxon>Fragilariophyceae</taxon>
        <taxon>Fragilariophycidae</taxon>
        <taxon>Cyclophorales</taxon>
        <taxon>Cyclophoraceae</taxon>
        <taxon>Cyclophora</taxon>
    </lineage>
</organism>
<dbReference type="GO" id="GO:0005783">
    <property type="term" value="C:endoplasmic reticulum"/>
    <property type="evidence" value="ECO:0007669"/>
    <property type="project" value="UniProtKB-SubCell"/>
</dbReference>
<feature type="domain" description="Glycosyl transferase family 28 C-terminal" evidence="8">
    <location>
        <begin position="4"/>
        <end position="132"/>
    </location>
</feature>
<evidence type="ECO:0000313" key="9">
    <source>
        <dbReference type="EMBL" id="CAD8938293.1"/>
    </source>
</evidence>
<dbReference type="AlphaFoldDB" id="A0A7S1D4U2"/>
<dbReference type="Pfam" id="PF04101">
    <property type="entry name" value="Glyco_tran_28_C"/>
    <property type="match status" value="1"/>
</dbReference>
<name>A0A7S1D4U2_CYCTE</name>